<dbReference type="InterPro" id="IPR051404">
    <property type="entry name" value="TA_system_antitoxin"/>
</dbReference>
<dbReference type="PANTHER" id="PTHR34504">
    <property type="entry name" value="ANTITOXIN HICB"/>
    <property type="match status" value="1"/>
</dbReference>
<comment type="caution">
    <text evidence="2">The sequence shown here is derived from an EMBL/GenBank/DDBJ whole genome shotgun (WGS) entry which is preliminary data.</text>
</comment>
<name>A0A2S7XRD7_9GAMM</name>
<keyword evidence="3" id="KW-1185">Reference proteome</keyword>
<reference evidence="2 3" key="1">
    <citation type="submission" date="2018-01" db="EMBL/GenBank/DDBJ databases">
        <title>The complete genome sequence of Chromatium okenii LaCa, a purple sulfur bacterium with a turbulent life.</title>
        <authorList>
            <person name="Luedin S.M."/>
            <person name="Liechti N."/>
            <person name="Storelli N."/>
            <person name="Danza F."/>
            <person name="Wittwer M."/>
            <person name="Pothier J.F."/>
            <person name="Tonolla M.A."/>
        </authorList>
    </citation>
    <scope>NUCLEOTIDE SEQUENCE [LARGE SCALE GENOMIC DNA]</scope>
    <source>
        <strain evidence="2 3">LaCa</strain>
    </source>
</reference>
<dbReference type="Pfam" id="PF15919">
    <property type="entry name" value="HicB_lk_antitox"/>
    <property type="match status" value="1"/>
</dbReference>
<dbReference type="AlphaFoldDB" id="A0A2S7XRD7"/>
<evidence type="ECO:0000259" key="1">
    <source>
        <dbReference type="Pfam" id="PF15919"/>
    </source>
</evidence>
<gene>
    <name evidence="2" type="ORF">CXB77_09870</name>
</gene>
<evidence type="ECO:0000313" key="3">
    <source>
        <dbReference type="Proteomes" id="UP000239936"/>
    </source>
</evidence>
<accession>A0A2S7XRD7</accession>
<dbReference type="Gene3D" id="3.30.160.250">
    <property type="match status" value="1"/>
</dbReference>
<sequence length="74" mass="8214">MDNSLKYLVQIFWSDEDQGFIATAPDLPGCSAFGDTQQEAAKEMEQAMESWLAACKKMGRPYPEAQTKPQQIAA</sequence>
<dbReference type="PANTHER" id="PTHR34504:SF2">
    <property type="entry name" value="UPF0150 PROTEIN SSL0259"/>
    <property type="match status" value="1"/>
</dbReference>
<dbReference type="OrthoDB" id="9807959at2"/>
<protein>
    <submittedName>
        <fullName evidence="2">Type II toxin-antitoxin system HicB family antitoxin</fullName>
    </submittedName>
</protein>
<evidence type="ECO:0000313" key="2">
    <source>
        <dbReference type="EMBL" id="PQJ96113.1"/>
    </source>
</evidence>
<dbReference type="InterPro" id="IPR031807">
    <property type="entry name" value="HicB-like"/>
</dbReference>
<feature type="domain" description="HicB-like antitoxin of toxin-antitoxin system" evidence="1">
    <location>
        <begin position="8"/>
        <end position="67"/>
    </location>
</feature>
<dbReference type="SUPFAM" id="SSF143100">
    <property type="entry name" value="TTHA1013/TTHA0281-like"/>
    <property type="match status" value="1"/>
</dbReference>
<dbReference type="InterPro" id="IPR035069">
    <property type="entry name" value="TTHA1013/TTHA0281-like"/>
</dbReference>
<proteinExistence type="predicted"/>
<dbReference type="Proteomes" id="UP000239936">
    <property type="component" value="Unassembled WGS sequence"/>
</dbReference>
<organism evidence="2 3">
    <name type="scientific">Chromatium okenii</name>
    <dbReference type="NCBI Taxonomy" id="61644"/>
    <lineage>
        <taxon>Bacteria</taxon>
        <taxon>Pseudomonadati</taxon>
        <taxon>Pseudomonadota</taxon>
        <taxon>Gammaproteobacteria</taxon>
        <taxon>Chromatiales</taxon>
        <taxon>Chromatiaceae</taxon>
        <taxon>Chromatium</taxon>
    </lineage>
</organism>
<dbReference type="RefSeq" id="WP_105073748.1">
    <property type="nucleotide sequence ID" value="NZ_JAFLKP010000322.1"/>
</dbReference>
<dbReference type="EMBL" id="PPGH01000035">
    <property type="protein sequence ID" value="PQJ96113.1"/>
    <property type="molecule type" value="Genomic_DNA"/>
</dbReference>